<dbReference type="Proteomes" id="UP000028631">
    <property type="component" value="Unassembled WGS sequence"/>
</dbReference>
<accession>A0A085V3Y7</accession>
<dbReference type="OrthoDB" id="7024000at2"/>
<gene>
    <name evidence="2" type="ORF">IV01_26120</name>
</gene>
<keyword evidence="3" id="KW-1185">Reference proteome</keyword>
<dbReference type="AlphaFoldDB" id="A0A085V3Y7"/>
<proteinExistence type="predicted"/>
<dbReference type="PATRIC" id="fig|317.175.peg.5441"/>
<comment type="caution">
    <text evidence="2">The sequence shown here is derived from an EMBL/GenBank/DDBJ whole genome shotgun (WGS) entry which is preliminary data.</text>
</comment>
<feature type="signal peptide" evidence="1">
    <location>
        <begin position="1"/>
        <end position="24"/>
    </location>
</feature>
<dbReference type="RefSeq" id="WP_032631994.1">
    <property type="nucleotide sequence ID" value="NZ_JPQU01000109.1"/>
</dbReference>
<evidence type="ECO:0000313" key="2">
    <source>
        <dbReference type="EMBL" id="KFE50150.1"/>
    </source>
</evidence>
<keyword evidence="1" id="KW-0732">Signal</keyword>
<dbReference type="EMBL" id="JPQU01000109">
    <property type="protein sequence ID" value="KFE50150.1"/>
    <property type="molecule type" value="Genomic_DNA"/>
</dbReference>
<evidence type="ECO:0000256" key="1">
    <source>
        <dbReference type="SAM" id="SignalP"/>
    </source>
</evidence>
<feature type="chain" id="PRO_5001798439" evidence="1">
    <location>
        <begin position="25"/>
        <end position="102"/>
    </location>
</feature>
<sequence>MNEDSALSKYLALTIALLSANSYAAEDSCTKISGLAGTAMQARQEGTLLQEALKSAGDGSKFANAMILRAYKYPVAEGKQQKAAAVTEFRNEAYSECFQMNP</sequence>
<reference evidence="2 3" key="1">
    <citation type="submission" date="2014-07" db="EMBL/GenBank/DDBJ databases">
        <title>Draft Genome Sequences of Environmental Pseudomonas syringae strains.</title>
        <authorList>
            <person name="Baltrus D.A."/>
            <person name="Berge O."/>
            <person name="Morris C."/>
        </authorList>
    </citation>
    <scope>NUCLEOTIDE SEQUENCE [LARGE SCALE GENOMIC DNA]</scope>
    <source>
        <strain evidence="2 3">GAW0119</strain>
    </source>
</reference>
<name>A0A085V3Y7_PSESX</name>
<protein>
    <submittedName>
        <fullName evidence="2">Uncharacterized protein</fullName>
    </submittedName>
</protein>
<organism evidence="2 3">
    <name type="scientific">Pseudomonas syringae</name>
    <dbReference type="NCBI Taxonomy" id="317"/>
    <lineage>
        <taxon>Bacteria</taxon>
        <taxon>Pseudomonadati</taxon>
        <taxon>Pseudomonadota</taxon>
        <taxon>Gammaproteobacteria</taxon>
        <taxon>Pseudomonadales</taxon>
        <taxon>Pseudomonadaceae</taxon>
        <taxon>Pseudomonas</taxon>
    </lineage>
</organism>
<evidence type="ECO:0000313" key="3">
    <source>
        <dbReference type="Proteomes" id="UP000028631"/>
    </source>
</evidence>